<accession>A0ACC1KLK3</accession>
<gene>
    <name evidence="1" type="primary">STE23_2</name>
    <name evidence="1" type="ORF">GGI18_000897</name>
</gene>
<proteinExistence type="predicted"/>
<name>A0ACC1KLK3_9FUNG</name>
<comment type="caution">
    <text evidence="1">The sequence shown here is derived from an EMBL/GenBank/DDBJ whole genome shotgun (WGS) entry which is preliminary data.</text>
</comment>
<evidence type="ECO:0000313" key="2">
    <source>
        <dbReference type="Proteomes" id="UP001140066"/>
    </source>
</evidence>
<sequence>MDSLKNCKPADWETGFESKQSAESLMPYKEYTGLIEKSDNDQRQYRLIRLPNNLVALCVQDTEAKEAAASLSVNVGSNANPAEFQGLAHFLEHMLFLEGEFDEYLANNSGRSNAYTSFTETNYYFSIFNGALENALDRFAQFFISPLFNADCVDRELKAVDSEYKGTLQADNWRTFQLTARTSDPAHPYSGFSVGNTETLKGAAEKLGLDLREELIKFYQKYYSADIMRLTVVGNHSLDVLTEWVASKFSGIASKGNTKPTFEGHPIGKAQLGKLIHYKTVCEKYTLGLQFSLPELKSIYREKPLTYLSTLLDSTEEGSIFSVLRKNGWATAINGSPSNMYNEGFGIYEIDIDATPEGLDNYEAILSIVFGYLKMLAESGPQEWFYQELSLINKAKFDFKDKENAEGYATSLSKSGHNQYVAPQHILSHSSLLGDYDAGVISKCLQYLNPSNYRLFIGAKEHKSVECKLEEKYYGVPHNIAELPPHLTSNVKCSRSVSKQLHLPGHNAFLPDNLSVSKPDVLANPPAVEPVLLRKNDKIEVWFKQDDQFFTPHGHIGLSISSESIDNTALNHLLTSLLCELVSAELQEQLYSASIANSKFGIAQAIGSINIDVSGFSSGLPHLLKTVLQKLRTFVVDAQQFSIYLAKVERKIQSRRLNNPMQYLYKWLDAINMMPAFDQDMLEEALKEITLDGLQAHFESVLSKVYVKMLVSGNYTQSVALDTSNQVLDILQHQPTPRYLINAHRSLDIEPGYFVQNVPISDEKCLNSAVVSTFYCGSVSDTRDNSLISLKEEKLKSIDGEFSRLWTHINSNKYMFDTLDKEVEHLKQLGKDDLLSFWDKYFNKDTAQRYTRLDMQMWSAKLWQPTPEEFEMYPSSVLSLYGCLRSGGHTALSIAEVYSFLLSAAASSSIDTVLGELSELYMSKQAPSTTADSEGKQEVIFESVSKIATALQMVIDEANAVPKPVTASKTNFASIDMKQSPDG</sequence>
<keyword evidence="2" id="KW-1185">Reference proteome</keyword>
<keyword evidence="1" id="KW-0645">Protease</keyword>
<dbReference type="Proteomes" id="UP001140066">
    <property type="component" value="Unassembled WGS sequence"/>
</dbReference>
<dbReference type="EC" id="3.4.24.56" evidence="1"/>
<feature type="non-terminal residue" evidence="1">
    <location>
        <position position="983"/>
    </location>
</feature>
<reference evidence="1" key="1">
    <citation type="submission" date="2022-07" db="EMBL/GenBank/DDBJ databases">
        <title>Phylogenomic reconstructions and comparative analyses of Kickxellomycotina fungi.</title>
        <authorList>
            <person name="Reynolds N.K."/>
            <person name="Stajich J.E."/>
            <person name="Barry K."/>
            <person name="Grigoriev I.V."/>
            <person name="Crous P."/>
            <person name="Smith M.E."/>
        </authorList>
    </citation>
    <scope>NUCLEOTIDE SEQUENCE</scope>
    <source>
        <strain evidence="1">BCRC 34191</strain>
    </source>
</reference>
<keyword evidence="1" id="KW-0482">Metalloprotease</keyword>
<keyword evidence="1" id="KW-0378">Hydrolase</keyword>
<dbReference type="EMBL" id="JANBUK010000098">
    <property type="protein sequence ID" value="KAJ2791772.1"/>
    <property type="molecule type" value="Genomic_DNA"/>
</dbReference>
<protein>
    <submittedName>
        <fullName evidence="1">Metalloprotease</fullName>
        <ecNumber evidence="1">3.4.24.56</ecNumber>
    </submittedName>
</protein>
<evidence type="ECO:0000313" key="1">
    <source>
        <dbReference type="EMBL" id="KAJ2791772.1"/>
    </source>
</evidence>
<organism evidence="1 2">
    <name type="scientific">Coemansia linderi</name>
    <dbReference type="NCBI Taxonomy" id="2663919"/>
    <lineage>
        <taxon>Eukaryota</taxon>
        <taxon>Fungi</taxon>
        <taxon>Fungi incertae sedis</taxon>
        <taxon>Zoopagomycota</taxon>
        <taxon>Kickxellomycotina</taxon>
        <taxon>Kickxellomycetes</taxon>
        <taxon>Kickxellales</taxon>
        <taxon>Kickxellaceae</taxon>
        <taxon>Coemansia</taxon>
    </lineage>
</organism>